<evidence type="ECO:0000313" key="1">
    <source>
        <dbReference type="EMBL" id="CAF1565568.1"/>
    </source>
</evidence>
<dbReference type="AlphaFoldDB" id="A0A815Y476"/>
<protein>
    <submittedName>
        <fullName evidence="1">Uncharacterized protein</fullName>
    </submittedName>
</protein>
<accession>A0A815Y476</accession>
<comment type="caution">
    <text evidence="1">The sequence shown here is derived from an EMBL/GenBank/DDBJ whole genome shotgun (WGS) entry which is preliminary data.</text>
</comment>
<gene>
    <name evidence="1" type="ORF">EDS130_LOCUS46794</name>
</gene>
<name>A0A815Y476_ADIRI</name>
<feature type="non-terminal residue" evidence="1">
    <location>
        <position position="53"/>
    </location>
</feature>
<organism evidence="1 2">
    <name type="scientific">Adineta ricciae</name>
    <name type="common">Rotifer</name>
    <dbReference type="NCBI Taxonomy" id="249248"/>
    <lineage>
        <taxon>Eukaryota</taxon>
        <taxon>Metazoa</taxon>
        <taxon>Spiralia</taxon>
        <taxon>Gnathifera</taxon>
        <taxon>Rotifera</taxon>
        <taxon>Eurotatoria</taxon>
        <taxon>Bdelloidea</taxon>
        <taxon>Adinetida</taxon>
        <taxon>Adinetidae</taxon>
        <taxon>Adineta</taxon>
    </lineage>
</organism>
<proteinExistence type="predicted"/>
<sequence>MPKLENYITGKWVTGDGEGQPLLDAVNGTTIAHATTKGLDFESVLDYARKKGN</sequence>
<reference evidence="1" key="1">
    <citation type="submission" date="2021-02" db="EMBL/GenBank/DDBJ databases">
        <authorList>
            <person name="Nowell W R."/>
        </authorList>
    </citation>
    <scope>NUCLEOTIDE SEQUENCE</scope>
</reference>
<evidence type="ECO:0000313" key="2">
    <source>
        <dbReference type="Proteomes" id="UP000663852"/>
    </source>
</evidence>
<dbReference type="Proteomes" id="UP000663852">
    <property type="component" value="Unassembled WGS sequence"/>
</dbReference>
<dbReference type="EMBL" id="CAJNOJ010003827">
    <property type="protein sequence ID" value="CAF1565568.1"/>
    <property type="molecule type" value="Genomic_DNA"/>
</dbReference>